<feature type="domain" description="NADH-quinone oxidoreductase subunit D" evidence="11">
    <location>
        <begin position="302"/>
        <end position="476"/>
    </location>
</feature>
<dbReference type="PANTHER" id="PTHR43485:SF1">
    <property type="entry name" value="FORMATE HYDROGENLYASE SUBUNIT 5-RELATED"/>
    <property type="match status" value="1"/>
</dbReference>
<reference evidence="12 14" key="1">
    <citation type="submission" date="2017-10" db="EMBL/GenBank/DDBJ databases">
        <title>Complete genome sequence of Collinsella aerofaciens isolated from the gut of a healthy adult Indian.</title>
        <authorList>
            <person name="Bag S."/>
            <person name="Ghosh T.S."/>
            <person name="Das B."/>
        </authorList>
    </citation>
    <scope>NUCLEOTIDE SEQUENCE [LARGE SCALE GENOMIC DNA]</scope>
    <source>
        <strain evidence="14">indica</strain>
        <strain evidence="12">Indica</strain>
    </source>
</reference>
<dbReference type="Gene3D" id="1.10.645.10">
    <property type="entry name" value="Cytochrome-c3 Hydrogenase, chain B"/>
    <property type="match status" value="1"/>
</dbReference>
<evidence type="ECO:0000313" key="13">
    <source>
        <dbReference type="EMBL" id="MZJ85581.1"/>
    </source>
</evidence>
<keyword evidence="6 9" id="KW-0408">Iron</keyword>
<feature type="binding site" evidence="9">
    <location>
        <position position="543"/>
    </location>
    <ligand>
        <name>Fe cation</name>
        <dbReference type="ChEBI" id="CHEBI:24875"/>
    </ligand>
</feature>
<evidence type="ECO:0000313" key="12">
    <source>
        <dbReference type="EMBL" id="ATP53397.1"/>
    </source>
</evidence>
<keyword evidence="8" id="KW-0520">NAD</keyword>
<dbReference type="Proteomes" id="UP000481598">
    <property type="component" value="Unassembled WGS sequence"/>
</dbReference>
<dbReference type="PROSITE" id="PS00535">
    <property type="entry name" value="COMPLEX1_49K"/>
    <property type="match status" value="1"/>
</dbReference>
<keyword evidence="5" id="KW-0560">Oxidoreductase</keyword>
<dbReference type="InterPro" id="IPR014029">
    <property type="entry name" value="NADH_UbQ_OxRdtase_49kDa_CS"/>
</dbReference>
<dbReference type="GO" id="GO:0051539">
    <property type="term" value="F:4 iron, 4 sulfur cluster binding"/>
    <property type="evidence" value="ECO:0007669"/>
    <property type="project" value="UniProtKB-KW"/>
</dbReference>
<feature type="binding site" evidence="9">
    <location>
        <position position="250"/>
    </location>
    <ligand>
        <name>Ni(2+)</name>
        <dbReference type="ChEBI" id="CHEBI:49786"/>
    </ligand>
</feature>
<dbReference type="InterPro" id="IPR029014">
    <property type="entry name" value="NiFe-Hase_large"/>
</dbReference>
<dbReference type="Proteomes" id="UP000225608">
    <property type="component" value="Chromosome"/>
</dbReference>
<dbReference type="Gene3D" id="3.30.460.80">
    <property type="entry name" value="NADH:ubiquinone oxidoreductase, 30kDa subunit"/>
    <property type="match status" value="1"/>
</dbReference>
<dbReference type="InterPro" id="IPR001501">
    <property type="entry name" value="Ni-dep_hyd_lsu"/>
</dbReference>
<dbReference type="EMBL" id="WWTB01000006">
    <property type="protein sequence ID" value="MZJ85581.1"/>
    <property type="molecule type" value="Genomic_DNA"/>
</dbReference>
<dbReference type="FunFam" id="1.10.645.10:FF:000004">
    <property type="entry name" value="Hydrogenase 3, large subunit"/>
    <property type="match status" value="1"/>
</dbReference>
<dbReference type="KEGG" id="caer:CSV91_01900"/>
<evidence type="ECO:0000256" key="1">
    <source>
        <dbReference type="ARBA" id="ARBA00001966"/>
    </source>
</evidence>
<organism evidence="12 14">
    <name type="scientific">Collinsella aerofaciens</name>
    <dbReference type="NCBI Taxonomy" id="74426"/>
    <lineage>
        <taxon>Bacteria</taxon>
        <taxon>Bacillati</taxon>
        <taxon>Actinomycetota</taxon>
        <taxon>Coriobacteriia</taxon>
        <taxon>Coriobacteriales</taxon>
        <taxon>Coriobacteriaceae</taxon>
        <taxon>Collinsella</taxon>
    </lineage>
</organism>
<keyword evidence="9" id="KW-0460">Magnesium</keyword>
<evidence type="ECO:0000256" key="8">
    <source>
        <dbReference type="ARBA" id="ARBA00023027"/>
    </source>
</evidence>
<dbReference type="GO" id="GO:0048038">
    <property type="term" value="F:quinone binding"/>
    <property type="evidence" value="ECO:0007669"/>
    <property type="project" value="InterPro"/>
</dbReference>
<dbReference type="EMBL" id="CP024160">
    <property type="protein sequence ID" value="ATP53397.1"/>
    <property type="molecule type" value="Genomic_DNA"/>
</dbReference>
<keyword evidence="9" id="KW-0533">Nickel</keyword>
<comment type="cofactor">
    <cofactor evidence="1">
        <name>[4Fe-4S] cluster</name>
        <dbReference type="ChEBI" id="CHEBI:49883"/>
    </cofactor>
</comment>
<evidence type="ECO:0000256" key="5">
    <source>
        <dbReference type="ARBA" id="ARBA00023002"/>
    </source>
</evidence>
<feature type="binding site" evidence="9">
    <location>
        <position position="247"/>
    </location>
    <ligand>
        <name>Ni(2+)</name>
        <dbReference type="ChEBI" id="CHEBI:49786"/>
    </ligand>
</feature>
<keyword evidence="4 9" id="KW-0479">Metal-binding</keyword>
<dbReference type="SUPFAM" id="SSF56762">
    <property type="entry name" value="HydB/Nqo4-like"/>
    <property type="match status" value="1"/>
</dbReference>
<evidence type="ECO:0000256" key="9">
    <source>
        <dbReference type="PIRSR" id="PIRSR601501-1"/>
    </source>
</evidence>
<feature type="binding site" evidence="9">
    <location>
        <position position="540"/>
    </location>
    <ligand>
        <name>Ni(2+)</name>
        <dbReference type="ChEBI" id="CHEBI:49786"/>
    </ligand>
</feature>
<dbReference type="RefSeq" id="WP_099431576.1">
    <property type="nucleotide sequence ID" value="NZ_CP024160.1"/>
</dbReference>
<reference evidence="13 15" key="2">
    <citation type="journal article" date="2019" name="Nat. Med.">
        <title>A library of human gut bacterial isolates paired with longitudinal multiomics data enables mechanistic microbiome research.</title>
        <authorList>
            <person name="Poyet M."/>
            <person name="Groussin M."/>
            <person name="Gibbons S.M."/>
            <person name="Avila-Pacheco J."/>
            <person name="Jiang X."/>
            <person name="Kearney S.M."/>
            <person name="Perrotta A.R."/>
            <person name="Berdy B."/>
            <person name="Zhao S."/>
            <person name="Lieberman T.D."/>
            <person name="Swanson P.K."/>
            <person name="Smith M."/>
            <person name="Roesemann S."/>
            <person name="Alexander J.E."/>
            <person name="Rich S.A."/>
            <person name="Livny J."/>
            <person name="Vlamakis H."/>
            <person name="Clish C."/>
            <person name="Bullock K."/>
            <person name="Deik A."/>
            <person name="Scott J."/>
            <person name="Pierce K.A."/>
            <person name="Xavier R.J."/>
            <person name="Alm E.J."/>
        </authorList>
    </citation>
    <scope>NUCLEOTIDE SEQUENCE [LARGE SCALE GENOMIC DNA]</scope>
    <source>
        <strain evidence="13 15">BIOML-A10</strain>
    </source>
</reference>
<gene>
    <name evidence="12" type="primary">hycE</name>
    <name evidence="12" type="ORF">CSV91_01900</name>
    <name evidence="13" type="ORF">GT635_03760</name>
</gene>
<comment type="cofactor">
    <cofactor evidence="9">
        <name>Ni(2+)</name>
        <dbReference type="ChEBI" id="CHEBI:49786"/>
    </cofactor>
</comment>
<feature type="binding site" evidence="9">
    <location>
        <position position="250"/>
    </location>
    <ligand>
        <name>Fe cation</name>
        <dbReference type="ChEBI" id="CHEBI:24875"/>
    </ligand>
</feature>
<accession>A0A2D1TVL1</accession>
<evidence type="ECO:0000259" key="11">
    <source>
        <dbReference type="Pfam" id="PF00346"/>
    </source>
</evidence>
<evidence type="ECO:0000256" key="7">
    <source>
        <dbReference type="ARBA" id="ARBA00023014"/>
    </source>
</evidence>
<dbReference type="Pfam" id="PF00374">
    <property type="entry name" value="NiFeSe_Hases"/>
    <property type="match status" value="1"/>
</dbReference>
<keyword evidence="7" id="KW-0411">Iron-sulfur</keyword>
<dbReference type="SUPFAM" id="SSF143243">
    <property type="entry name" value="Nqo5-like"/>
    <property type="match status" value="1"/>
</dbReference>
<feature type="binding site" evidence="9">
    <location>
        <position position="227"/>
    </location>
    <ligand>
        <name>Mg(2+)</name>
        <dbReference type="ChEBI" id="CHEBI:18420"/>
    </ligand>
</feature>
<dbReference type="Pfam" id="PF00346">
    <property type="entry name" value="Complex1_49kDa"/>
    <property type="match status" value="1"/>
</dbReference>
<comment type="similarity">
    <text evidence="2">Belongs to the complex I 49 kDa subunit family.</text>
</comment>
<sequence length="590" mass="66815">MAEPEKKDYARRCESHVEALRAAVPGAIEKVEWQCEDQLTITVKLDRLPEAVHYLYYERYGWIPVIIGNDERSLCGRYAVYYVISMEGEDPGWVTVRTEVDPAKMTFPSVTPFVPACVWGERELRDMFGLIPEGLPDRRRLVLPDDWPSGLYPLRKDSMDYRFRPAPASDMENYEFLADTKGKETTLVPMGPLHITSDEPGHFRLFVEGETIVDADYRLFYVHRGMEKVAETRLNYDAVTFLADRICGICGCAHSVAYAEAVERAQGIHVPPRAQYIRAIMLEVERLHSHLLNIGLASHYTGFDSGFQQFFRVREKSMDLAEKLSGHRKTYGLNVIGGVRRDILAEQKLSTLTTIHQLRSEVQELVDVLLSTPNFIERTSGIGILDRKIARDFSPVGPLMRGSGYARDVRFDHPFDGYADPDVQKMHAATADTCDAFGRTAVRIQEVYDSIDMIETMLENCPSGPILTTDWEYTPHKYAIGATEAPRGEDVHWAMLGNNQKCYRWRAKAATYSNWPVLRYMFRGNTVGDAALIVGSLDPCYSCTDRVTVTDVAAKRDHVLDKEQFENVWRDKSPLAGEGTMAAPLDEEAL</sequence>
<feature type="domain" description="NADH:ubiquinone oxidoreductase 30kDa subunit" evidence="10">
    <location>
        <begin position="41"/>
        <end position="157"/>
    </location>
</feature>
<name>A0A2D1TVL1_9ACTN</name>
<comment type="cofactor">
    <cofactor evidence="9">
        <name>Fe cation</name>
        <dbReference type="ChEBI" id="CHEBI:24875"/>
    </cofactor>
</comment>
<dbReference type="GO" id="GO:0051287">
    <property type="term" value="F:NAD binding"/>
    <property type="evidence" value="ECO:0007669"/>
    <property type="project" value="InterPro"/>
</dbReference>
<evidence type="ECO:0000256" key="3">
    <source>
        <dbReference type="ARBA" id="ARBA00022485"/>
    </source>
</evidence>
<dbReference type="Pfam" id="PF00329">
    <property type="entry name" value="Complex1_30kDa"/>
    <property type="match status" value="1"/>
</dbReference>
<dbReference type="InterPro" id="IPR001268">
    <property type="entry name" value="NADH_UbQ_OxRdtase_30kDa_su"/>
</dbReference>
<dbReference type="PANTHER" id="PTHR43485">
    <property type="entry name" value="HYDROGENASE-4 COMPONENT G"/>
    <property type="match status" value="1"/>
</dbReference>
<keyword evidence="3" id="KW-0004">4Fe-4S</keyword>
<evidence type="ECO:0000256" key="2">
    <source>
        <dbReference type="ARBA" id="ARBA00005769"/>
    </source>
</evidence>
<evidence type="ECO:0000259" key="10">
    <source>
        <dbReference type="Pfam" id="PF00329"/>
    </source>
</evidence>
<dbReference type="GO" id="GO:0008137">
    <property type="term" value="F:NADH dehydrogenase (ubiquinone) activity"/>
    <property type="evidence" value="ECO:0007669"/>
    <property type="project" value="InterPro"/>
</dbReference>
<evidence type="ECO:0000256" key="4">
    <source>
        <dbReference type="ARBA" id="ARBA00022723"/>
    </source>
</evidence>
<dbReference type="InterPro" id="IPR052197">
    <property type="entry name" value="ComplexI_49kDa-like"/>
</dbReference>
<proteinExistence type="inferred from homology"/>
<dbReference type="GO" id="GO:0016651">
    <property type="term" value="F:oxidoreductase activity, acting on NAD(P)H"/>
    <property type="evidence" value="ECO:0007669"/>
    <property type="project" value="InterPro"/>
</dbReference>
<evidence type="ECO:0000256" key="6">
    <source>
        <dbReference type="ARBA" id="ARBA00023004"/>
    </source>
</evidence>
<protein>
    <submittedName>
        <fullName evidence="12">Hydrogenase 3 large subunit</fullName>
    </submittedName>
    <submittedName>
        <fullName evidence="13">Hydrogenase large subunit</fullName>
    </submittedName>
</protein>
<dbReference type="InterPro" id="IPR037232">
    <property type="entry name" value="NADH_quin_OxRdtase_su_C/D-like"/>
</dbReference>
<dbReference type="AlphaFoldDB" id="A0A2D1TVL1"/>
<dbReference type="GO" id="GO:0016151">
    <property type="term" value="F:nickel cation binding"/>
    <property type="evidence" value="ECO:0007669"/>
    <property type="project" value="InterPro"/>
</dbReference>
<evidence type="ECO:0000313" key="15">
    <source>
        <dbReference type="Proteomes" id="UP000481598"/>
    </source>
</evidence>
<dbReference type="InterPro" id="IPR001135">
    <property type="entry name" value="NADH_Q_OxRdtase_suD"/>
</dbReference>
<evidence type="ECO:0000313" key="14">
    <source>
        <dbReference type="Proteomes" id="UP000225608"/>
    </source>
</evidence>